<reference evidence="2" key="1">
    <citation type="submission" date="2023-01" db="EMBL/GenBank/DDBJ databases">
        <title>Colletotrichum chrysophilum M932 genome sequence.</title>
        <authorList>
            <person name="Baroncelli R."/>
        </authorList>
    </citation>
    <scope>NUCLEOTIDE SEQUENCE</scope>
    <source>
        <strain evidence="2">M932</strain>
    </source>
</reference>
<accession>A0AAD9AKI2</accession>
<gene>
    <name evidence="2" type="ORF">CCHR01_08331</name>
</gene>
<dbReference type="AlphaFoldDB" id="A0AAD9AKI2"/>
<dbReference type="Proteomes" id="UP001243330">
    <property type="component" value="Unassembled WGS sequence"/>
</dbReference>
<evidence type="ECO:0000313" key="3">
    <source>
        <dbReference type="Proteomes" id="UP001243330"/>
    </source>
</evidence>
<evidence type="ECO:0000313" key="2">
    <source>
        <dbReference type="EMBL" id="KAK1849065.1"/>
    </source>
</evidence>
<feature type="region of interest" description="Disordered" evidence="1">
    <location>
        <begin position="76"/>
        <end position="110"/>
    </location>
</feature>
<sequence>MRDVLISPPVPPFPLSSSSVGLLQTAPRRRRMSRDRSLAGLLLKPSRDTPHFDRDGVGGSFASALGRLRADLQEPPLNSEFRVLPGSLPRPQRHPVPSNSSNSSNSFAQRMRDTFHASYL</sequence>
<dbReference type="EMBL" id="JAQOWY010000154">
    <property type="protein sequence ID" value="KAK1849065.1"/>
    <property type="molecule type" value="Genomic_DNA"/>
</dbReference>
<protein>
    <submittedName>
        <fullName evidence="2">Uncharacterized protein</fullName>
    </submittedName>
</protein>
<proteinExistence type="predicted"/>
<comment type="caution">
    <text evidence="2">The sequence shown here is derived from an EMBL/GenBank/DDBJ whole genome shotgun (WGS) entry which is preliminary data.</text>
</comment>
<evidence type="ECO:0000256" key="1">
    <source>
        <dbReference type="SAM" id="MobiDB-lite"/>
    </source>
</evidence>
<feature type="region of interest" description="Disordered" evidence="1">
    <location>
        <begin position="16"/>
        <end position="35"/>
    </location>
</feature>
<organism evidence="2 3">
    <name type="scientific">Colletotrichum chrysophilum</name>
    <dbReference type="NCBI Taxonomy" id="1836956"/>
    <lineage>
        <taxon>Eukaryota</taxon>
        <taxon>Fungi</taxon>
        <taxon>Dikarya</taxon>
        <taxon>Ascomycota</taxon>
        <taxon>Pezizomycotina</taxon>
        <taxon>Sordariomycetes</taxon>
        <taxon>Hypocreomycetidae</taxon>
        <taxon>Glomerellales</taxon>
        <taxon>Glomerellaceae</taxon>
        <taxon>Colletotrichum</taxon>
        <taxon>Colletotrichum gloeosporioides species complex</taxon>
    </lineage>
</organism>
<name>A0AAD9AKI2_9PEZI</name>
<keyword evidence="3" id="KW-1185">Reference proteome</keyword>